<dbReference type="GO" id="GO:0007165">
    <property type="term" value="P:signal transduction"/>
    <property type="evidence" value="ECO:0007669"/>
    <property type="project" value="InterPro"/>
</dbReference>
<accession>A0A2A4SKW6</accession>
<dbReference type="Gene3D" id="3.40.50.10140">
    <property type="entry name" value="Toll/interleukin-1 receptor homology (TIR) domain"/>
    <property type="match status" value="1"/>
</dbReference>
<dbReference type="EMBL" id="NVSR01000182">
    <property type="protein sequence ID" value="PCI21555.1"/>
    <property type="molecule type" value="Genomic_DNA"/>
</dbReference>
<dbReference type="Proteomes" id="UP000218113">
    <property type="component" value="Unassembled WGS sequence"/>
</dbReference>
<dbReference type="Pfam" id="PF13676">
    <property type="entry name" value="TIR_2"/>
    <property type="match status" value="1"/>
</dbReference>
<sequence length="477" mass="55106">MTSNLLRIMIYPLNIYILWHPDNYQGLSYAKTIFSTFSREVQHPLQRGIGIPTYFISNPENLIKTINWEESEQTCILFFMDEHMTIDDASQKWEQEVLKVHDYCSKNRQTTLFYPIATNKNASQFSTKLNLNNRLNLYDFEEEEKEDELLLQIAFKLSTRLYPLQTNERELPVTVFVSHARQDGSTLALMVKDAIDQLKFGLQPFIDVVDIGKGENFETEITASITESIFLILDTDEYSSREWCIKEVLYAKNNNRPIIHVNAVKYGTKRIFPYLGNVPSIKLKITETGNSNVRAIIATVLLETLRYKYHQHLNQETILFLDKKQAVSSEHLALPPELLTLSKGDKKQLIIYPDPPLGNEELSILRAQKPNTEFVTPMLYSSQNSLEEKFEKHFLENRMIGLSISENPELAKEGYLLFDHLHLQDALVEISRYLLISGANCVYGGDINYSKELNFIFIVNKIITTVNFLIIAFKSHI</sequence>
<dbReference type="PROSITE" id="PS50104">
    <property type="entry name" value="TIR"/>
    <property type="match status" value="1"/>
</dbReference>
<dbReference type="Pfam" id="PF18163">
    <property type="entry name" value="LD_cluster2"/>
    <property type="match status" value="1"/>
</dbReference>
<dbReference type="InterPro" id="IPR041160">
    <property type="entry name" value="LD_cluster2"/>
</dbReference>
<dbReference type="SUPFAM" id="SSF52200">
    <property type="entry name" value="Toll/Interleukin receptor TIR domain"/>
    <property type="match status" value="1"/>
</dbReference>
<protein>
    <recommendedName>
        <fullName evidence="1">TIR domain-containing protein</fullName>
    </recommendedName>
</protein>
<evidence type="ECO:0000313" key="3">
    <source>
        <dbReference type="Proteomes" id="UP000218113"/>
    </source>
</evidence>
<dbReference type="AlphaFoldDB" id="A0A2A4SKW6"/>
<dbReference type="InterPro" id="IPR000157">
    <property type="entry name" value="TIR_dom"/>
</dbReference>
<organism evidence="2 3">
    <name type="scientific">SAR324 cluster bacterium</name>
    <dbReference type="NCBI Taxonomy" id="2024889"/>
    <lineage>
        <taxon>Bacteria</taxon>
        <taxon>Deltaproteobacteria</taxon>
        <taxon>SAR324 cluster</taxon>
    </lineage>
</organism>
<reference evidence="3" key="1">
    <citation type="submission" date="2017-08" db="EMBL/GenBank/DDBJ databases">
        <title>A dynamic microbial community with high functional redundancy inhabits the cold, oxic subseafloor aquifer.</title>
        <authorList>
            <person name="Tully B.J."/>
            <person name="Wheat C.G."/>
            <person name="Glazer B.T."/>
            <person name="Huber J.A."/>
        </authorList>
    </citation>
    <scope>NUCLEOTIDE SEQUENCE [LARGE SCALE GENOMIC DNA]</scope>
</reference>
<evidence type="ECO:0000313" key="2">
    <source>
        <dbReference type="EMBL" id="PCI21555.1"/>
    </source>
</evidence>
<comment type="caution">
    <text evidence="2">The sequence shown here is derived from an EMBL/GenBank/DDBJ whole genome shotgun (WGS) entry which is preliminary data.</text>
</comment>
<feature type="domain" description="TIR" evidence="1">
    <location>
        <begin position="171"/>
        <end position="300"/>
    </location>
</feature>
<evidence type="ECO:0000259" key="1">
    <source>
        <dbReference type="PROSITE" id="PS50104"/>
    </source>
</evidence>
<gene>
    <name evidence="2" type="ORF">COB67_14015</name>
</gene>
<proteinExistence type="predicted"/>
<name>A0A2A4SKW6_9DELT</name>
<dbReference type="InterPro" id="IPR035897">
    <property type="entry name" value="Toll_tir_struct_dom_sf"/>
</dbReference>